<dbReference type="AlphaFoldDB" id="A0A1A9UDM5"/>
<organism evidence="12 13">
    <name type="scientific">Glossina austeni</name>
    <name type="common">Savannah tsetse fly</name>
    <dbReference type="NCBI Taxonomy" id="7395"/>
    <lineage>
        <taxon>Eukaryota</taxon>
        <taxon>Metazoa</taxon>
        <taxon>Ecdysozoa</taxon>
        <taxon>Arthropoda</taxon>
        <taxon>Hexapoda</taxon>
        <taxon>Insecta</taxon>
        <taxon>Pterygota</taxon>
        <taxon>Neoptera</taxon>
        <taxon>Endopterygota</taxon>
        <taxon>Diptera</taxon>
        <taxon>Brachycera</taxon>
        <taxon>Muscomorpha</taxon>
        <taxon>Hippoboscoidea</taxon>
        <taxon>Glossinidae</taxon>
        <taxon>Glossina</taxon>
    </lineage>
</organism>
<keyword evidence="8" id="KW-0498">Mitosis</keyword>
<keyword evidence="5" id="KW-0158">Chromosome</keyword>
<dbReference type="Proteomes" id="UP000078200">
    <property type="component" value="Unassembled WGS sequence"/>
</dbReference>
<evidence type="ECO:0000256" key="1">
    <source>
        <dbReference type="ARBA" id="ARBA00004286"/>
    </source>
</evidence>
<evidence type="ECO:0000313" key="12">
    <source>
        <dbReference type="EnsemblMetazoa" id="GAUT001005-PA"/>
    </source>
</evidence>
<keyword evidence="13" id="KW-1185">Reference proteome</keyword>
<reference evidence="12" key="1">
    <citation type="submission" date="2020-05" db="UniProtKB">
        <authorList>
            <consortium name="EnsemblMetazoa"/>
        </authorList>
    </citation>
    <scope>IDENTIFICATION</scope>
    <source>
        <strain evidence="12">TTRI</strain>
    </source>
</reference>
<dbReference type="STRING" id="7395.A0A1A9UDM5"/>
<dbReference type="PANTHER" id="PTHR13108">
    <property type="entry name" value="CONDENSIN COMPLEX SUBUNIT 2"/>
    <property type="match status" value="1"/>
</dbReference>
<dbReference type="VEuPathDB" id="VectorBase:GAUT001005"/>
<comment type="subcellular location">
    <subcellularLocation>
        <location evidence="1">Chromosome</location>
    </subcellularLocation>
    <subcellularLocation>
        <location evidence="2">Cytoplasm</location>
    </subcellularLocation>
</comment>
<dbReference type="Pfam" id="PF05786">
    <property type="entry name" value="Cnd2"/>
    <property type="match status" value="1"/>
</dbReference>
<protein>
    <recommendedName>
        <fullName evidence="4">Condensin complex subunit 2</fullName>
    </recommendedName>
</protein>
<keyword evidence="10" id="KW-0131">Cell cycle</keyword>
<keyword evidence="9" id="KW-0226">DNA condensation</keyword>
<keyword evidence="7" id="KW-0132">Cell division</keyword>
<evidence type="ECO:0000256" key="6">
    <source>
        <dbReference type="ARBA" id="ARBA00022490"/>
    </source>
</evidence>
<evidence type="ECO:0000256" key="11">
    <source>
        <dbReference type="SAM" id="MobiDB-lite"/>
    </source>
</evidence>
<evidence type="ECO:0000256" key="10">
    <source>
        <dbReference type="ARBA" id="ARBA00023306"/>
    </source>
</evidence>
<proteinExistence type="inferred from homology"/>
<dbReference type="GO" id="GO:0007076">
    <property type="term" value="P:mitotic chromosome condensation"/>
    <property type="evidence" value="ECO:0007669"/>
    <property type="project" value="InterPro"/>
</dbReference>
<dbReference type="GO" id="GO:0005737">
    <property type="term" value="C:cytoplasm"/>
    <property type="evidence" value="ECO:0007669"/>
    <property type="project" value="UniProtKB-SubCell"/>
</dbReference>
<feature type="region of interest" description="Disordered" evidence="11">
    <location>
        <begin position="1"/>
        <end position="24"/>
    </location>
</feature>
<name>A0A1A9UDM5_GLOAU</name>
<dbReference type="GO" id="GO:0003682">
    <property type="term" value="F:chromatin binding"/>
    <property type="evidence" value="ECO:0007669"/>
    <property type="project" value="TreeGrafter"/>
</dbReference>
<evidence type="ECO:0000256" key="5">
    <source>
        <dbReference type="ARBA" id="ARBA00022454"/>
    </source>
</evidence>
<evidence type="ECO:0000256" key="7">
    <source>
        <dbReference type="ARBA" id="ARBA00022618"/>
    </source>
</evidence>
<dbReference type="PANTHER" id="PTHR13108:SF9">
    <property type="entry name" value="CONDENSIN COMPLEX SUBUNIT 2"/>
    <property type="match status" value="1"/>
</dbReference>
<keyword evidence="6" id="KW-0963">Cytoplasm</keyword>
<evidence type="ECO:0000256" key="3">
    <source>
        <dbReference type="ARBA" id="ARBA00009471"/>
    </source>
</evidence>
<dbReference type="InterPro" id="IPR022816">
    <property type="entry name" value="Condensin_barren_su2"/>
</dbReference>
<dbReference type="GO" id="GO:0051301">
    <property type="term" value="P:cell division"/>
    <property type="evidence" value="ECO:0007669"/>
    <property type="project" value="UniProtKB-KW"/>
</dbReference>
<evidence type="ECO:0000256" key="8">
    <source>
        <dbReference type="ARBA" id="ARBA00022776"/>
    </source>
</evidence>
<comment type="similarity">
    <text evidence="3">Belongs to the CND2 (condensin subunit 2) family.</text>
</comment>
<sequence length="115" mass="13074">MHAQKSREYPEEENLESSNSSSMDNKTLQKDFKICDNKNFSKNAWSVSLIDTFSTLLDEDHKTVNNFEEIANLLEATSKIYSLRVDSIHSDVLRMSAALNAQNDETQVQNVDDEG</sequence>
<dbReference type="GO" id="GO:0000796">
    <property type="term" value="C:condensin complex"/>
    <property type="evidence" value="ECO:0007669"/>
    <property type="project" value="InterPro"/>
</dbReference>
<evidence type="ECO:0000256" key="9">
    <source>
        <dbReference type="ARBA" id="ARBA00023067"/>
    </source>
</evidence>
<evidence type="ECO:0000313" key="13">
    <source>
        <dbReference type="Proteomes" id="UP000078200"/>
    </source>
</evidence>
<evidence type="ECO:0000256" key="2">
    <source>
        <dbReference type="ARBA" id="ARBA00004496"/>
    </source>
</evidence>
<accession>A0A1A9UDM5</accession>
<evidence type="ECO:0000256" key="4">
    <source>
        <dbReference type="ARBA" id="ARBA00016065"/>
    </source>
</evidence>
<dbReference type="EnsemblMetazoa" id="GAUT001005-RA">
    <property type="protein sequence ID" value="GAUT001005-PA"/>
    <property type="gene ID" value="GAUT001005"/>
</dbReference>